<protein>
    <recommendedName>
        <fullName evidence="2">LRR-containing protein second PH domain-containing protein</fullName>
    </recommendedName>
</protein>
<dbReference type="AlphaFoldDB" id="A0A168RD79"/>
<dbReference type="SUPFAM" id="SSF52047">
    <property type="entry name" value="RNI-like"/>
    <property type="match status" value="1"/>
</dbReference>
<dbReference type="InParanoid" id="A0A168RD79"/>
<dbReference type="Proteomes" id="UP000078561">
    <property type="component" value="Unassembled WGS sequence"/>
</dbReference>
<name>A0A168RD79_ABSGL</name>
<dbReference type="EMBL" id="LT554591">
    <property type="protein sequence ID" value="SAM06530.1"/>
    <property type="molecule type" value="Genomic_DNA"/>
</dbReference>
<dbReference type="OrthoDB" id="120976at2759"/>
<proteinExistence type="predicted"/>
<feature type="domain" description="LRR-containing protein second PH" evidence="2">
    <location>
        <begin position="286"/>
        <end position="390"/>
    </location>
</feature>
<feature type="region of interest" description="Disordered" evidence="1">
    <location>
        <begin position="1"/>
        <end position="64"/>
    </location>
</feature>
<evidence type="ECO:0000313" key="3">
    <source>
        <dbReference type="EMBL" id="SAM06530.1"/>
    </source>
</evidence>
<feature type="compositionally biased region" description="Polar residues" evidence="1">
    <location>
        <begin position="994"/>
        <end position="1003"/>
    </location>
</feature>
<evidence type="ECO:0000313" key="4">
    <source>
        <dbReference type="Proteomes" id="UP000078561"/>
    </source>
</evidence>
<dbReference type="InterPro" id="IPR032675">
    <property type="entry name" value="LRR_dom_sf"/>
</dbReference>
<organism evidence="3">
    <name type="scientific">Absidia glauca</name>
    <name type="common">Pin mould</name>
    <dbReference type="NCBI Taxonomy" id="4829"/>
    <lineage>
        <taxon>Eukaryota</taxon>
        <taxon>Fungi</taxon>
        <taxon>Fungi incertae sedis</taxon>
        <taxon>Mucoromycota</taxon>
        <taxon>Mucoromycotina</taxon>
        <taxon>Mucoromycetes</taxon>
        <taxon>Mucorales</taxon>
        <taxon>Cunninghamellaceae</taxon>
        <taxon>Absidia</taxon>
    </lineage>
</organism>
<evidence type="ECO:0000259" key="2">
    <source>
        <dbReference type="Pfam" id="PF25353"/>
    </source>
</evidence>
<gene>
    <name evidence="3" type="primary">ABSGL_12419.1 scaffold 12745</name>
</gene>
<feature type="region of interest" description="Disordered" evidence="1">
    <location>
        <begin position="992"/>
        <end position="1015"/>
    </location>
</feature>
<dbReference type="Gene3D" id="3.80.10.10">
    <property type="entry name" value="Ribonuclease Inhibitor"/>
    <property type="match status" value="2"/>
</dbReference>
<evidence type="ECO:0000256" key="1">
    <source>
        <dbReference type="SAM" id="MobiDB-lite"/>
    </source>
</evidence>
<sequence length="1232" mass="136832">MTTPPSSPPLFTSTSDTNDSRMSLKQQQSIGMSPPLSPFRSLSQTTQHRASQETSPPPFSLQSETHGHTILYSGDMILCTPQARFSRQKRCYCILTPTSLLRFKSFDKAKKAYPGLTAGSSSATIDTTHHHQQDNKVLASLEHVFAVYKIQLSAFQQAIRINFVDSVDLSKPSGSVTLVPVNAGTDMSSSSLISIWVHAIRTALEPYLPGLITINSAEQFAAIERTKKQNDQVNPTQPSVVHKVILKTTKINSKPVSASSSTSSLTNSTIISTTTTTVTTTLPVEQKDVYIPVIFLLGQNSLYILPSKSDHDDYRRYVTRDRYGLMAISGIIIHDSDDTITIDLCTLQGPSHRLKLVSSVGRLLVCALQKAIQRLVPHFPSAPYTLVCPSLAPQQPVDTDHTTTTPITHWRHFLSQPWQQQKISSQSIQSHNSNSSLYNTITIRFEAVLMAYCAALNLDKRRFRYTITKSQQRSRLYSISILPSNEINGNFASYSKYELLALFRALRHMDVFDSVSFNEIRLAPLATWLITKGDSWTQNDLNSMCFPTMLANELFLLLTHNNRIRLLDLRASYFSSNTPQPALQPAPNENATALSRFPTTMSLVRTATINDASDGLPPLQGLQQFSSITTATCQQCTIQAILLAIQTNNALNLSTLLIDNHALHDQDIELFSQLVLASSSPPPSPSVEIGIPHTLILTGLCHLSLRRCQLSAANLEALMLSMADGPLQDCIERLDLQENQGLISTAVFMQVWKNCKRLSHLGVSCHFQPGDKLDLLPKVMNELDLSGSPLGDNDDDPLGELCAWLTHHATTLRPSTKTQFNLCLVLARCGLHGQHVHRLVHAVSVPHHRRLHFTLKLGDNPLLKQVVYQPWLWSSLAKHGPTSLALEKLVWESTTLRELFESLIQNNRVERLDLSGTTIHHAASNGDDSLESLEDTRRGSTVTSSSFELAASHVRRHSTFDPSTVQALTLLLEKMTHLTWFCMDAEQQDDIYAPNTSSTNTKAASPIPPPPQQRRRMTHAGHLLSSTFRRLAATTSFSSSLTHISIKHHGLGDNTIQALCQWCKQCPSLQSLNVDGNLLSIAGFRSLLDLVQSSSHIHDLPRPELDFRRELHRLEAQAWQLQESEGELQYLVIHMVGVDSRRARALIEDQAAAREAIMVDRSQLPIVADQLDRQVLANATQHKQVAVQPYWPTQSAFYSVASRQSHRSVSLFSDPLPPPTCPLPAIPSFPPL</sequence>
<feature type="compositionally biased region" description="Polar residues" evidence="1">
    <location>
        <begin position="40"/>
        <end position="64"/>
    </location>
</feature>
<accession>A0A168RD79</accession>
<feature type="compositionally biased region" description="Polar residues" evidence="1">
    <location>
        <begin position="16"/>
        <end position="31"/>
    </location>
</feature>
<keyword evidence="4" id="KW-1185">Reference proteome</keyword>
<dbReference type="STRING" id="4829.A0A168RD79"/>
<reference evidence="3" key="1">
    <citation type="submission" date="2016-04" db="EMBL/GenBank/DDBJ databases">
        <authorList>
            <person name="Evans L.H."/>
            <person name="Alamgir A."/>
            <person name="Owens N."/>
            <person name="Weber N.D."/>
            <person name="Virtaneva K."/>
            <person name="Barbian K."/>
            <person name="Babar A."/>
            <person name="Rosenke K."/>
        </authorList>
    </citation>
    <scope>NUCLEOTIDE SEQUENCE [LARGE SCALE GENOMIC DNA]</scope>
    <source>
        <strain evidence="3">CBS 101.48</strain>
    </source>
</reference>
<dbReference type="InterPro" id="IPR057334">
    <property type="entry name" value="PH_2nd_LRR"/>
</dbReference>
<dbReference type="Pfam" id="PF25353">
    <property type="entry name" value="PH_2nd_LRR"/>
    <property type="match status" value="1"/>
</dbReference>